<sequence length="265" mass="29230">MCGIDPPDSVVPRILRQTADNRRRIMENPSRTRYALDSAYPHRRIFAMSNTATPSTAQMSYMPRLWSIRSTARLPPFRIGTLSLLGNGNREMELGTPGVQSSTLADRSSLPKIRSIRILANPFADIVPVSLLQRNAPSSERGRRADEEAESVTIPKNAIIPPNLVDDPQAACFCRSFGQTQRAPAESAAEAPVKSKRRTVDQAASSMSWRQTEVSKTEVEIPASAWGSDEELGALRKSKKTKTVCLQEELGRYAKGRGLHAEDGR</sequence>
<feature type="region of interest" description="Disordered" evidence="1">
    <location>
        <begin position="184"/>
        <end position="219"/>
    </location>
</feature>
<dbReference type="EMBL" id="JARKIF010000042">
    <property type="protein sequence ID" value="KAJ7608976.1"/>
    <property type="molecule type" value="Genomic_DNA"/>
</dbReference>
<evidence type="ECO:0000313" key="2">
    <source>
        <dbReference type="EMBL" id="KAJ7608976.1"/>
    </source>
</evidence>
<dbReference type="AlphaFoldDB" id="A0AAD7B2M2"/>
<accession>A0AAD7B2M2</accession>
<organism evidence="2 3">
    <name type="scientific">Roridomyces roridus</name>
    <dbReference type="NCBI Taxonomy" id="1738132"/>
    <lineage>
        <taxon>Eukaryota</taxon>
        <taxon>Fungi</taxon>
        <taxon>Dikarya</taxon>
        <taxon>Basidiomycota</taxon>
        <taxon>Agaricomycotina</taxon>
        <taxon>Agaricomycetes</taxon>
        <taxon>Agaricomycetidae</taxon>
        <taxon>Agaricales</taxon>
        <taxon>Marasmiineae</taxon>
        <taxon>Mycenaceae</taxon>
        <taxon>Roridomyces</taxon>
    </lineage>
</organism>
<protein>
    <submittedName>
        <fullName evidence="2">Uncharacterized protein</fullName>
    </submittedName>
</protein>
<keyword evidence="3" id="KW-1185">Reference proteome</keyword>
<proteinExistence type="predicted"/>
<reference evidence="2" key="1">
    <citation type="submission" date="2023-03" db="EMBL/GenBank/DDBJ databases">
        <title>Massive genome expansion in bonnet fungi (Mycena s.s.) driven by repeated elements and novel gene families across ecological guilds.</title>
        <authorList>
            <consortium name="Lawrence Berkeley National Laboratory"/>
            <person name="Harder C.B."/>
            <person name="Miyauchi S."/>
            <person name="Viragh M."/>
            <person name="Kuo A."/>
            <person name="Thoen E."/>
            <person name="Andreopoulos B."/>
            <person name="Lu D."/>
            <person name="Skrede I."/>
            <person name="Drula E."/>
            <person name="Henrissat B."/>
            <person name="Morin E."/>
            <person name="Kohler A."/>
            <person name="Barry K."/>
            <person name="LaButti K."/>
            <person name="Morin E."/>
            <person name="Salamov A."/>
            <person name="Lipzen A."/>
            <person name="Mereny Z."/>
            <person name="Hegedus B."/>
            <person name="Baldrian P."/>
            <person name="Stursova M."/>
            <person name="Weitz H."/>
            <person name="Taylor A."/>
            <person name="Grigoriev I.V."/>
            <person name="Nagy L.G."/>
            <person name="Martin F."/>
            <person name="Kauserud H."/>
        </authorList>
    </citation>
    <scope>NUCLEOTIDE SEQUENCE</scope>
    <source>
        <strain evidence="2">9284</strain>
    </source>
</reference>
<gene>
    <name evidence="2" type="ORF">FB45DRAFT_1039132</name>
</gene>
<comment type="caution">
    <text evidence="2">The sequence shown here is derived from an EMBL/GenBank/DDBJ whole genome shotgun (WGS) entry which is preliminary data.</text>
</comment>
<evidence type="ECO:0000256" key="1">
    <source>
        <dbReference type="SAM" id="MobiDB-lite"/>
    </source>
</evidence>
<feature type="compositionally biased region" description="Polar residues" evidence="1">
    <location>
        <begin position="202"/>
        <end position="212"/>
    </location>
</feature>
<name>A0AAD7B2M2_9AGAR</name>
<dbReference type="Proteomes" id="UP001221142">
    <property type="component" value="Unassembled WGS sequence"/>
</dbReference>
<evidence type="ECO:0000313" key="3">
    <source>
        <dbReference type="Proteomes" id="UP001221142"/>
    </source>
</evidence>